<accession>A0A963YZM2</accession>
<evidence type="ECO:0000313" key="1">
    <source>
        <dbReference type="EMBL" id="MCB8879985.1"/>
    </source>
</evidence>
<reference evidence="1 2" key="1">
    <citation type="journal article" date="2021" name="Microorganisms">
        <title>Acidisoma silvae sp. nov. and Acidisomacellulosilytica sp. nov., Two Acidophilic Bacteria Isolated from Decaying Wood, Hydrolyzing Cellulose and Producing Poly-3-hydroxybutyrate.</title>
        <authorList>
            <person name="Mieszkin S."/>
            <person name="Pouder E."/>
            <person name="Uroz S."/>
            <person name="Simon-Colin C."/>
            <person name="Alain K."/>
        </authorList>
    </citation>
    <scope>NUCLEOTIDE SEQUENCE [LARGE SCALE GENOMIC DNA]</scope>
    <source>
        <strain evidence="1 2">HW T5.17</strain>
    </source>
</reference>
<dbReference type="Proteomes" id="UP000721844">
    <property type="component" value="Unassembled WGS sequence"/>
</dbReference>
<proteinExistence type="predicted"/>
<gene>
    <name evidence="1" type="ORF">ACELLULO517_07040</name>
</gene>
<dbReference type="AlphaFoldDB" id="A0A963YZM2"/>
<name>A0A963YZM2_9PROT</name>
<keyword evidence="2" id="KW-1185">Reference proteome</keyword>
<evidence type="ECO:0000313" key="2">
    <source>
        <dbReference type="Proteomes" id="UP000721844"/>
    </source>
</evidence>
<organism evidence="1 2">
    <name type="scientific">Acidisoma cellulosilyticum</name>
    <dbReference type="NCBI Taxonomy" id="2802395"/>
    <lineage>
        <taxon>Bacteria</taxon>
        <taxon>Pseudomonadati</taxon>
        <taxon>Pseudomonadota</taxon>
        <taxon>Alphaproteobacteria</taxon>
        <taxon>Acetobacterales</taxon>
        <taxon>Acidocellaceae</taxon>
        <taxon>Acidisoma</taxon>
    </lineage>
</organism>
<protein>
    <submittedName>
        <fullName evidence="1">Uncharacterized protein</fullName>
    </submittedName>
</protein>
<comment type="caution">
    <text evidence="1">The sequence shown here is derived from an EMBL/GenBank/DDBJ whole genome shotgun (WGS) entry which is preliminary data.</text>
</comment>
<sequence>MNNRLFADAGRQYDETFCSGADAGPGLHGTASVQGHMTHHVMTHEAGRT</sequence>
<dbReference type="EMBL" id="JAESVA010000002">
    <property type="protein sequence ID" value="MCB8879985.1"/>
    <property type="molecule type" value="Genomic_DNA"/>
</dbReference>
<dbReference type="RefSeq" id="WP_227306597.1">
    <property type="nucleotide sequence ID" value="NZ_JAESVA010000002.1"/>
</dbReference>